<evidence type="ECO:0000313" key="2">
    <source>
        <dbReference type="Proteomes" id="UP000515442"/>
    </source>
</evidence>
<name>A0A6S5BTC8_AERVE</name>
<gene>
    <name evidence="1" type="ORF">WP3W19E03_28720</name>
</gene>
<accession>A0A6S5BTC8</accession>
<protein>
    <submittedName>
        <fullName evidence="1">Uncharacterized protein</fullName>
    </submittedName>
</protein>
<dbReference type="AlphaFoldDB" id="A0A6S5BTC8"/>
<dbReference type="EMBL" id="AP022038">
    <property type="protein sequence ID" value="BBR40347.1"/>
    <property type="molecule type" value="Genomic_DNA"/>
</dbReference>
<proteinExistence type="predicted"/>
<sequence length="32" mass="3643">MAEREPALAGFHCCHRITSGDGFYFTHMELQS</sequence>
<dbReference type="Proteomes" id="UP000515442">
    <property type="component" value="Chromosome"/>
</dbReference>
<reference evidence="1 2" key="1">
    <citation type="submission" date="2019-12" db="EMBL/GenBank/DDBJ databases">
        <title>complete genome sequences of Aeromonas veronii str. WP3-W19-ESBL-03 isolated from wastewater treatment plant effluent.</title>
        <authorList>
            <person name="Sekizuka T."/>
            <person name="Itokawa K."/>
            <person name="Yatsu K."/>
            <person name="Inamine Y."/>
            <person name="Kuroda M."/>
        </authorList>
    </citation>
    <scope>NUCLEOTIDE SEQUENCE [LARGE SCALE GENOMIC DNA]</scope>
    <source>
        <strain evidence="1 2">WP3-W19-ESBL-03</strain>
    </source>
</reference>
<organism evidence="1 2">
    <name type="scientific">Aeromonas veronii</name>
    <dbReference type="NCBI Taxonomy" id="654"/>
    <lineage>
        <taxon>Bacteria</taxon>
        <taxon>Pseudomonadati</taxon>
        <taxon>Pseudomonadota</taxon>
        <taxon>Gammaproteobacteria</taxon>
        <taxon>Aeromonadales</taxon>
        <taxon>Aeromonadaceae</taxon>
        <taxon>Aeromonas</taxon>
    </lineage>
</organism>
<evidence type="ECO:0000313" key="1">
    <source>
        <dbReference type="EMBL" id="BBR40347.1"/>
    </source>
</evidence>